<dbReference type="EMBL" id="WPNZ01000005">
    <property type="protein sequence ID" value="MVO85288.1"/>
    <property type="molecule type" value="Genomic_DNA"/>
</dbReference>
<proteinExistence type="predicted"/>
<comment type="caution">
    <text evidence="1">The sequence shown here is derived from an EMBL/GenBank/DDBJ whole genome shotgun (WGS) entry which is preliminary data.</text>
</comment>
<dbReference type="AlphaFoldDB" id="A0A6L6WUV7"/>
<name>A0A6L6WUV7_9ACTN</name>
<organism evidence="1 2">
    <name type="scientific">Streptomyces typhae</name>
    <dbReference type="NCBI Taxonomy" id="2681492"/>
    <lineage>
        <taxon>Bacteria</taxon>
        <taxon>Bacillati</taxon>
        <taxon>Actinomycetota</taxon>
        <taxon>Actinomycetes</taxon>
        <taxon>Kitasatosporales</taxon>
        <taxon>Streptomycetaceae</taxon>
        <taxon>Streptomyces</taxon>
    </lineage>
</organism>
<gene>
    <name evidence="1" type="ORF">GPA10_11110</name>
</gene>
<accession>A0A6L6WUV7</accession>
<dbReference type="Proteomes" id="UP000483802">
    <property type="component" value="Unassembled WGS sequence"/>
</dbReference>
<protein>
    <submittedName>
        <fullName evidence="1">Uncharacterized protein</fullName>
    </submittedName>
</protein>
<dbReference type="RefSeq" id="WP_157165354.1">
    <property type="nucleotide sequence ID" value="NZ_WPNZ01000005.1"/>
</dbReference>
<evidence type="ECO:0000313" key="2">
    <source>
        <dbReference type="Proteomes" id="UP000483802"/>
    </source>
</evidence>
<keyword evidence="2" id="KW-1185">Reference proteome</keyword>
<evidence type="ECO:0000313" key="1">
    <source>
        <dbReference type="EMBL" id="MVO85288.1"/>
    </source>
</evidence>
<sequence>MWGTVIAVLGTLAGVALASAAQVRSERRTRREQQRDALSSAVEQVLGALETYRELHWLLIADTRAGDEDTREARAARYRARTEVTRARDRLALLTDDPALTAAADAAVEEAIRLSYISVGRAIDGRFADHVEADLAAGRRSTKEAHNVLRRAATDHVHRRGPRRGRA</sequence>
<reference evidence="1 2" key="1">
    <citation type="submission" date="2019-11" db="EMBL/GenBank/DDBJ databases">
        <title>Streptomyces typhae sp. nov., a novel endophytic actinomycete isolated from the root of cattail pollen (Typha angustifolia L.).</title>
        <authorList>
            <person name="Peng C."/>
        </authorList>
    </citation>
    <scope>NUCLEOTIDE SEQUENCE [LARGE SCALE GENOMIC DNA]</scope>
    <source>
        <strain evidence="2">p1417</strain>
    </source>
</reference>